<dbReference type="Pfam" id="PF16499">
    <property type="entry name" value="Melibiase_2"/>
    <property type="match status" value="2"/>
</dbReference>
<dbReference type="PROSITE" id="PS51318">
    <property type="entry name" value="TAT"/>
    <property type="match status" value="1"/>
</dbReference>
<protein>
    <recommendedName>
        <fullName evidence="5">Alpha-galactosidase</fullName>
        <ecNumber evidence="5">3.2.1.22</ecNumber>
    </recommendedName>
    <alternativeName>
        <fullName evidence="5">Melibiase</fullName>
    </alternativeName>
</protein>
<dbReference type="PRINTS" id="PR00740">
    <property type="entry name" value="GLHYDRLASE27"/>
</dbReference>
<dbReference type="Gene3D" id="3.20.20.70">
    <property type="entry name" value="Aldolase class I"/>
    <property type="match status" value="1"/>
</dbReference>
<dbReference type="AlphaFoldDB" id="A0A919L0Q2"/>
<evidence type="ECO:0000259" key="7">
    <source>
        <dbReference type="PROSITE" id="PS51175"/>
    </source>
</evidence>
<organism evidence="8 9">
    <name type="scientific">Streptomyces sulfonofaciens</name>
    <dbReference type="NCBI Taxonomy" id="68272"/>
    <lineage>
        <taxon>Bacteria</taxon>
        <taxon>Bacillati</taxon>
        <taxon>Actinomycetota</taxon>
        <taxon>Actinomycetes</taxon>
        <taxon>Kitasatosporales</taxon>
        <taxon>Streptomycetaceae</taxon>
        <taxon>Streptomyces</taxon>
    </lineage>
</organism>
<comment type="similarity">
    <text evidence="1 5">Belongs to the glycosyl hydrolase 27 family.</text>
</comment>
<dbReference type="SUPFAM" id="SSF51011">
    <property type="entry name" value="Glycosyl hydrolase domain"/>
    <property type="match status" value="1"/>
</dbReference>
<reference evidence="8" key="1">
    <citation type="journal article" date="2014" name="Int. J. Syst. Evol. Microbiol.">
        <title>Complete genome sequence of Corynebacterium casei LMG S-19264T (=DSM 44701T), isolated from a smear-ripened cheese.</title>
        <authorList>
            <consortium name="US DOE Joint Genome Institute (JGI-PGF)"/>
            <person name="Walter F."/>
            <person name="Albersmeier A."/>
            <person name="Kalinowski J."/>
            <person name="Ruckert C."/>
        </authorList>
    </citation>
    <scope>NUCLEOTIDE SEQUENCE</scope>
    <source>
        <strain evidence="8">JCM 5069</strain>
    </source>
</reference>
<dbReference type="InterPro" id="IPR013780">
    <property type="entry name" value="Glyco_hydro_b"/>
</dbReference>
<evidence type="ECO:0000256" key="1">
    <source>
        <dbReference type="ARBA" id="ARBA00009743"/>
    </source>
</evidence>
<keyword evidence="5" id="KW-1015">Disulfide bond</keyword>
<reference evidence="8" key="2">
    <citation type="submission" date="2020-09" db="EMBL/GenBank/DDBJ databases">
        <authorList>
            <person name="Sun Q."/>
            <person name="Ohkuma M."/>
        </authorList>
    </citation>
    <scope>NUCLEOTIDE SEQUENCE</scope>
    <source>
        <strain evidence="8">JCM 5069</strain>
    </source>
</reference>
<dbReference type="GO" id="GO:0004557">
    <property type="term" value="F:alpha-galactosidase activity"/>
    <property type="evidence" value="ECO:0007669"/>
    <property type="project" value="UniProtKB-EC"/>
</dbReference>
<dbReference type="InterPro" id="IPR041233">
    <property type="entry name" value="Melibiase_C"/>
</dbReference>
<dbReference type="InterPro" id="IPR006311">
    <property type="entry name" value="TAT_signal"/>
</dbReference>
<dbReference type="RefSeq" id="WP_373316994.1">
    <property type="nucleotide sequence ID" value="NZ_BNCD01000008.1"/>
</dbReference>
<dbReference type="Gene3D" id="2.60.40.1180">
    <property type="entry name" value="Golgi alpha-mannosidase II"/>
    <property type="match status" value="1"/>
</dbReference>
<evidence type="ECO:0000313" key="8">
    <source>
        <dbReference type="EMBL" id="GHH79179.1"/>
    </source>
</evidence>
<dbReference type="Proteomes" id="UP000603708">
    <property type="component" value="Unassembled WGS sequence"/>
</dbReference>
<feature type="chain" id="PRO_5037287236" description="Alpha-galactosidase" evidence="6">
    <location>
        <begin position="43"/>
        <end position="637"/>
    </location>
</feature>
<dbReference type="InterPro" id="IPR005084">
    <property type="entry name" value="CBM6"/>
</dbReference>
<dbReference type="CDD" id="cd04081">
    <property type="entry name" value="CBM35_galactosidase-like"/>
    <property type="match status" value="1"/>
</dbReference>
<dbReference type="GO" id="GO:0030246">
    <property type="term" value="F:carbohydrate binding"/>
    <property type="evidence" value="ECO:0007669"/>
    <property type="project" value="InterPro"/>
</dbReference>
<dbReference type="Pfam" id="PF17801">
    <property type="entry name" value="Melibiase_C"/>
    <property type="match status" value="1"/>
</dbReference>
<keyword evidence="3 5" id="KW-0378">Hydrolase</keyword>
<keyword evidence="9" id="KW-1185">Reference proteome</keyword>
<dbReference type="Gene3D" id="2.60.120.260">
    <property type="entry name" value="Galactose-binding domain-like"/>
    <property type="match status" value="1"/>
</dbReference>
<evidence type="ECO:0000313" key="9">
    <source>
        <dbReference type="Proteomes" id="UP000603708"/>
    </source>
</evidence>
<dbReference type="PROSITE" id="PS51175">
    <property type="entry name" value="CBM6"/>
    <property type="match status" value="1"/>
</dbReference>
<dbReference type="EMBL" id="BNCD01000008">
    <property type="protein sequence ID" value="GHH79179.1"/>
    <property type="molecule type" value="Genomic_DNA"/>
</dbReference>
<comment type="catalytic activity">
    <reaction evidence="5">
        <text>Hydrolysis of terminal, non-reducing alpha-D-galactose residues in alpha-D-galactosides, including galactose oligosaccharides, galactomannans and galactolipids.</text>
        <dbReference type="EC" id="3.2.1.22"/>
    </reaction>
</comment>
<proteinExistence type="inferred from homology"/>
<keyword evidence="2 6" id="KW-0732">Signal</keyword>
<dbReference type="SUPFAM" id="SSF51445">
    <property type="entry name" value="(Trans)glycosidases"/>
    <property type="match status" value="1"/>
</dbReference>
<dbReference type="SUPFAM" id="SSF49785">
    <property type="entry name" value="Galactose-binding domain-like"/>
    <property type="match status" value="1"/>
</dbReference>
<accession>A0A919L0Q2</accession>
<evidence type="ECO:0000256" key="5">
    <source>
        <dbReference type="RuleBase" id="RU361168"/>
    </source>
</evidence>
<name>A0A919L0Q2_9ACTN</name>
<evidence type="ECO:0000256" key="4">
    <source>
        <dbReference type="ARBA" id="ARBA00023295"/>
    </source>
</evidence>
<gene>
    <name evidence="8" type="ORF">GCM10018793_31340</name>
</gene>
<dbReference type="GO" id="GO:0005975">
    <property type="term" value="P:carbohydrate metabolic process"/>
    <property type="evidence" value="ECO:0007669"/>
    <property type="project" value="InterPro"/>
</dbReference>
<evidence type="ECO:0000256" key="2">
    <source>
        <dbReference type="ARBA" id="ARBA00022729"/>
    </source>
</evidence>
<dbReference type="PANTHER" id="PTHR11452">
    <property type="entry name" value="ALPHA-GALACTOSIDASE/ALPHA-N-ACETYLGALACTOSAMINIDASE"/>
    <property type="match status" value="1"/>
</dbReference>
<comment type="caution">
    <text evidence="8">The sequence shown here is derived from an EMBL/GenBank/DDBJ whole genome shotgun (WGS) entry which is preliminary data.</text>
</comment>
<dbReference type="InterPro" id="IPR008979">
    <property type="entry name" value="Galactose-bd-like_sf"/>
</dbReference>
<feature type="signal peptide" evidence="6">
    <location>
        <begin position="1"/>
        <end position="42"/>
    </location>
</feature>
<dbReference type="EC" id="3.2.1.22" evidence="5"/>
<evidence type="ECO:0000256" key="6">
    <source>
        <dbReference type="SAM" id="SignalP"/>
    </source>
</evidence>
<dbReference type="InterPro" id="IPR017853">
    <property type="entry name" value="GH"/>
</dbReference>
<dbReference type="Pfam" id="PF03422">
    <property type="entry name" value="CBM_6"/>
    <property type="match status" value="1"/>
</dbReference>
<dbReference type="InterPro" id="IPR002241">
    <property type="entry name" value="Glyco_hydro_27"/>
</dbReference>
<dbReference type="CDD" id="cd14792">
    <property type="entry name" value="GH27"/>
    <property type="match status" value="1"/>
</dbReference>
<dbReference type="PANTHER" id="PTHR11452:SF75">
    <property type="entry name" value="ALPHA-GALACTOSIDASE MEL1"/>
    <property type="match status" value="1"/>
</dbReference>
<dbReference type="InterPro" id="IPR013785">
    <property type="entry name" value="Aldolase_TIM"/>
</dbReference>
<sequence>MRSPSYPTPHGAHTPSVRRAMRTVAVLATAAALAAAAPAAGAAAQAGAASPAGTTASATTAAATASAAPVRAASTPGASGIAAKPYMGWSSWSMQSSKYPGLNPDGDYSYLTEANVLKQTDALAAKLKPYGYDYVNIDAGWWRDNTWKPEFDQYARQTPDPVRFPHGMASVADHIHAKGLKAGIYLPVGLEKEGYADGKAPIWHAPDCTTADIVYPDLRTTNGWDSAYKLDFSRPCAQKYIDSQAQMFADWGYDFLKLDGVGPGSFKTGDNYDNVPDVAAWHQAIAATGRPIHLELSWSLDIGHAADWQKYSNGWRIDTDVECYCDTLVSWENSVNDRWNDAPAWSHEAGPGGWNDLDAIDVGNGDMDGLTKAERQSYLTLWAINKSPLFTGDDITRLDDYGLSLLTNRDVIAVDQSDAPVARPVTPVGDQQVWATGNSDGSYTVALFNLGSAPASVTAHWASLGFTGNAAVRDLWNKESLGTHKDQITEALPAHGSRLFTVRPGGSPLATTTYEAEAPDNTLTGNASVATCDACSGGKKVGNLYVGSKLGINDVRVKKAGIYTVRVSYVSGDPRSVTVYSNSGNGTSLPFPATGDWGTADTVSVQLALKAGTNTITFDSGDGYAPDIDKIDVPRSA</sequence>
<feature type="domain" description="CBM6" evidence="7">
    <location>
        <begin position="512"/>
        <end position="634"/>
    </location>
</feature>
<keyword evidence="4 5" id="KW-0326">Glycosidase</keyword>
<evidence type="ECO:0000256" key="3">
    <source>
        <dbReference type="ARBA" id="ARBA00022801"/>
    </source>
</evidence>